<keyword evidence="4" id="KW-1185">Reference proteome</keyword>
<evidence type="ECO:0000313" key="3">
    <source>
        <dbReference type="EMBL" id="KXN65988.1"/>
    </source>
</evidence>
<protein>
    <submittedName>
        <fullName evidence="3">Uncharacterized protein</fullName>
    </submittedName>
</protein>
<feature type="compositionally biased region" description="Low complexity" evidence="1">
    <location>
        <begin position="101"/>
        <end position="114"/>
    </location>
</feature>
<accession>A0A137NTG6</accession>
<dbReference type="Proteomes" id="UP000070444">
    <property type="component" value="Unassembled WGS sequence"/>
</dbReference>
<feature type="compositionally biased region" description="Polar residues" evidence="1">
    <location>
        <begin position="171"/>
        <end position="180"/>
    </location>
</feature>
<reference evidence="3 4" key="1">
    <citation type="journal article" date="2015" name="Genome Biol. Evol.">
        <title>Phylogenomic analyses indicate that early fungi evolved digesting cell walls of algal ancestors of land plants.</title>
        <authorList>
            <person name="Chang Y."/>
            <person name="Wang S."/>
            <person name="Sekimoto S."/>
            <person name="Aerts A.L."/>
            <person name="Choi C."/>
            <person name="Clum A."/>
            <person name="LaButti K.M."/>
            <person name="Lindquist E.A."/>
            <person name="Yee Ngan C."/>
            <person name="Ohm R.A."/>
            <person name="Salamov A.A."/>
            <person name="Grigoriev I.V."/>
            <person name="Spatafora J.W."/>
            <person name="Berbee M.L."/>
        </authorList>
    </citation>
    <scope>NUCLEOTIDE SEQUENCE [LARGE SCALE GENOMIC DNA]</scope>
    <source>
        <strain evidence="3 4">NRRL 28638</strain>
    </source>
</reference>
<feature type="compositionally biased region" description="Polar residues" evidence="1">
    <location>
        <begin position="193"/>
        <end position="204"/>
    </location>
</feature>
<keyword evidence="2" id="KW-0812">Transmembrane</keyword>
<feature type="transmembrane region" description="Helical" evidence="2">
    <location>
        <begin position="25"/>
        <end position="46"/>
    </location>
</feature>
<keyword evidence="2" id="KW-1133">Transmembrane helix</keyword>
<sequence length="226" mass="25490">MHLTARYYDYYQSSAYIQYVQRRNIILGVSLTISILLFLFSLHRYLKKRRERKAAQLGTQTNNVQSNGANLDKIHLILIILLTIISRINLIQPITRAKSQPYPNYTPENNQQNQPYPPNYALPHYNPSFNPNNQAPQGTFPGGFMPQANGQQLGYPPQQLYPPQAQVYPPESTQNASGVNSQPLQYPPSSQPTLNQRAVETPSSPVEPAEPVKDSTKQSASPKQNE</sequence>
<feature type="compositionally biased region" description="Polar residues" evidence="1">
    <location>
        <begin position="217"/>
        <end position="226"/>
    </location>
</feature>
<dbReference type="EMBL" id="KQ964785">
    <property type="protein sequence ID" value="KXN65988.1"/>
    <property type="molecule type" value="Genomic_DNA"/>
</dbReference>
<feature type="compositionally biased region" description="Polar residues" evidence="1">
    <location>
        <begin position="127"/>
        <end position="137"/>
    </location>
</feature>
<feature type="transmembrane region" description="Helical" evidence="2">
    <location>
        <begin position="74"/>
        <end position="91"/>
    </location>
</feature>
<feature type="region of interest" description="Disordered" evidence="1">
    <location>
        <begin position="101"/>
        <end position="226"/>
    </location>
</feature>
<keyword evidence="2" id="KW-0472">Membrane</keyword>
<organism evidence="3 4">
    <name type="scientific">Conidiobolus coronatus (strain ATCC 28846 / CBS 209.66 / NRRL 28638)</name>
    <name type="common">Delacroixia coronata</name>
    <dbReference type="NCBI Taxonomy" id="796925"/>
    <lineage>
        <taxon>Eukaryota</taxon>
        <taxon>Fungi</taxon>
        <taxon>Fungi incertae sedis</taxon>
        <taxon>Zoopagomycota</taxon>
        <taxon>Entomophthoromycotina</taxon>
        <taxon>Entomophthoromycetes</taxon>
        <taxon>Entomophthorales</taxon>
        <taxon>Ancylistaceae</taxon>
        <taxon>Conidiobolus</taxon>
    </lineage>
</organism>
<evidence type="ECO:0000313" key="4">
    <source>
        <dbReference type="Proteomes" id="UP000070444"/>
    </source>
</evidence>
<name>A0A137NTG6_CONC2</name>
<gene>
    <name evidence="3" type="ORF">CONCODRAFT_12275</name>
</gene>
<feature type="compositionally biased region" description="Low complexity" evidence="1">
    <location>
        <begin position="150"/>
        <end position="170"/>
    </location>
</feature>
<evidence type="ECO:0000256" key="2">
    <source>
        <dbReference type="SAM" id="Phobius"/>
    </source>
</evidence>
<proteinExistence type="predicted"/>
<evidence type="ECO:0000256" key="1">
    <source>
        <dbReference type="SAM" id="MobiDB-lite"/>
    </source>
</evidence>
<dbReference type="AlphaFoldDB" id="A0A137NTG6"/>